<sequence length="100" mass="11130">MAPEIIGTAAHNEKLITEMAGDQPCIGKLAAAHDNIQTLLNQVYDPVFGEYLGLWGTTHTGLLVGQRYHEAVSRIMIWLTRFDEENVQPSRPRLASSRPT</sequence>
<reference evidence="1 2" key="1">
    <citation type="submission" date="2016-08" db="EMBL/GenBank/DDBJ databases">
        <authorList>
            <person name="Seilhamer J.J."/>
        </authorList>
    </citation>
    <scope>NUCLEOTIDE SEQUENCE [LARGE SCALE GENOMIC DNA]</scope>
    <source>
        <strain evidence="1 2">HBR26</strain>
    </source>
</reference>
<evidence type="ECO:0000313" key="2">
    <source>
        <dbReference type="Proteomes" id="UP000198723"/>
    </source>
</evidence>
<proteinExistence type="predicted"/>
<dbReference type="EMBL" id="FMAJ01000005">
    <property type="protein sequence ID" value="SCB58843.1"/>
    <property type="molecule type" value="Genomic_DNA"/>
</dbReference>
<accession>A0A1C3Y2Y1</accession>
<evidence type="ECO:0000313" key="1">
    <source>
        <dbReference type="EMBL" id="SCB58843.1"/>
    </source>
</evidence>
<dbReference type="Proteomes" id="UP000198723">
    <property type="component" value="Unassembled WGS sequence"/>
</dbReference>
<protein>
    <submittedName>
        <fullName evidence="1">Uncharacterized protein</fullName>
    </submittedName>
</protein>
<dbReference type="AlphaFoldDB" id="A0A1C3Y2Y1"/>
<organism evidence="1 2">
    <name type="scientific">Rhizobium aethiopicum</name>
    <dbReference type="NCBI Taxonomy" id="1138170"/>
    <lineage>
        <taxon>Bacteria</taxon>
        <taxon>Pseudomonadati</taxon>
        <taxon>Pseudomonadota</taxon>
        <taxon>Alphaproteobacteria</taxon>
        <taxon>Hyphomicrobiales</taxon>
        <taxon>Rhizobiaceae</taxon>
        <taxon>Rhizobium/Agrobacterium group</taxon>
        <taxon>Rhizobium</taxon>
    </lineage>
</organism>
<name>A0A1C3Y2Y1_9HYPH</name>
<gene>
    <name evidence="1" type="ORF">GA0061105_105314</name>
</gene>